<proteinExistence type="predicted"/>
<accession>A0A1J4K365</accession>
<evidence type="ECO:0000313" key="4">
    <source>
        <dbReference type="Proteomes" id="UP000179807"/>
    </source>
</evidence>
<dbReference type="InterPro" id="IPR017441">
    <property type="entry name" value="Protein_kinase_ATP_BS"/>
</dbReference>
<sequence length="187" mass="21571">MNRMMKTCERSLLNQSIHGFHIVKKLGEGSYASVWLGQHPITNCLVAIKSISKERINDAIKITRFQRELSLMKSLDHPLIASLFFYDQDDHYHYLGIEYASKGDLQNYVNSHGKIIEPIARKYFVQLISVLEYLHKEKRIINRDLKAENILLDDNLNIRVVDFGLSNSFQGDNPKFSTMCGSPGMFF</sequence>
<keyword evidence="4" id="KW-1185">Reference proteome</keyword>
<dbReference type="GO" id="GO:0004674">
    <property type="term" value="F:protein serine/threonine kinase activity"/>
    <property type="evidence" value="ECO:0007669"/>
    <property type="project" value="InterPro"/>
</dbReference>
<dbReference type="PROSITE" id="PS50011">
    <property type="entry name" value="PROTEIN_KINASE_DOM"/>
    <property type="match status" value="1"/>
</dbReference>
<dbReference type="PANTHER" id="PTHR24348:SF68">
    <property type="entry name" value="SERINE_THREONINE-PROTEIN KINASE ATG1C"/>
    <property type="match status" value="1"/>
</dbReference>
<dbReference type="GO" id="GO:0005524">
    <property type="term" value="F:ATP binding"/>
    <property type="evidence" value="ECO:0007669"/>
    <property type="project" value="UniProtKB-UniRule"/>
</dbReference>
<evidence type="ECO:0000259" key="2">
    <source>
        <dbReference type="PROSITE" id="PS50011"/>
    </source>
</evidence>
<dbReference type="VEuPathDB" id="TrichDB:TRFO_06501"/>
<keyword evidence="1" id="KW-0067">ATP-binding</keyword>
<dbReference type="Gene3D" id="1.10.510.10">
    <property type="entry name" value="Transferase(Phosphotransferase) domain 1"/>
    <property type="match status" value="1"/>
</dbReference>
<comment type="caution">
    <text evidence="3">The sequence shown here is derived from an EMBL/GenBank/DDBJ whole genome shotgun (WGS) entry which is preliminary data.</text>
</comment>
<dbReference type="SMART" id="SM00220">
    <property type="entry name" value="S_TKc"/>
    <property type="match status" value="1"/>
</dbReference>
<dbReference type="RefSeq" id="XP_068357302.1">
    <property type="nucleotide sequence ID" value="XM_068493136.1"/>
</dbReference>
<dbReference type="GO" id="GO:0010506">
    <property type="term" value="P:regulation of autophagy"/>
    <property type="evidence" value="ECO:0007669"/>
    <property type="project" value="InterPro"/>
</dbReference>
<dbReference type="InterPro" id="IPR045269">
    <property type="entry name" value="Atg1-like"/>
</dbReference>
<keyword evidence="1" id="KW-0547">Nucleotide-binding</keyword>
<dbReference type="GeneID" id="94827840"/>
<gene>
    <name evidence="3" type="ORF">TRFO_06501</name>
</gene>
<dbReference type="AlphaFoldDB" id="A0A1J4K365"/>
<feature type="binding site" evidence="1">
    <location>
        <position position="49"/>
    </location>
    <ligand>
        <name>ATP</name>
        <dbReference type="ChEBI" id="CHEBI:30616"/>
    </ligand>
</feature>
<dbReference type="PANTHER" id="PTHR24348">
    <property type="entry name" value="SERINE/THREONINE-PROTEIN KINASE UNC-51-RELATED"/>
    <property type="match status" value="1"/>
</dbReference>
<reference evidence="3" key="1">
    <citation type="submission" date="2016-10" db="EMBL/GenBank/DDBJ databases">
        <authorList>
            <person name="Benchimol M."/>
            <person name="Almeida L.G."/>
            <person name="Vasconcelos A.T."/>
            <person name="Perreira-Neves A."/>
            <person name="Rosa I.A."/>
            <person name="Tasca T."/>
            <person name="Bogo M.R."/>
            <person name="de Souza W."/>
        </authorList>
    </citation>
    <scope>NUCLEOTIDE SEQUENCE [LARGE SCALE GENOMIC DNA]</scope>
    <source>
        <strain evidence="3">K</strain>
    </source>
</reference>
<dbReference type="GO" id="GO:0005737">
    <property type="term" value="C:cytoplasm"/>
    <property type="evidence" value="ECO:0007669"/>
    <property type="project" value="TreeGrafter"/>
</dbReference>
<dbReference type="PROSITE" id="PS00107">
    <property type="entry name" value="PROTEIN_KINASE_ATP"/>
    <property type="match status" value="1"/>
</dbReference>
<dbReference type="Proteomes" id="UP000179807">
    <property type="component" value="Unassembled WGS sequence"/>
</dbReference>
<protein>
    <recommendedName>
        <fullName evidence="2">Protein kinase domain-containing protein</fullName>
    </recommendedName>
</protein>
<organism evidence="3 4">
    <name type="scientific">Tritrichomonas foetus</name>
    <dbReference type="NCBI Taxonomy" id="1144522"/>
    <lineage>
        <taxon>Eukaryota</taxon>
        <taxon>Metamonada</taxon>
        <taxon>Parabasalia</taxon>
        <taxon>Tritrichomonadida</taxon>
        <taxon>Tritrichomonadidae</taxon>
        <taxon>Tritrichomonas</taxon>
    </lineage>
</organism>
<dbReference type="Pfam" id="PF00069">
    <property type="entry name" value="Pkinase"/>
    <property type="match status" value="1"/>
</dbReference>
<name>A0A1J4K365_9EUKA</name>
<dbReference type="EMBL" id="MLAK01000804">
    <property type="protein sequence ID" value="OHT04166.1"/>
    <property type="molecule type" value="Genomic_DNA"/>
</dbReference>
<dbReference type="InterPro" id="IPR011009">
    <property type="entry name" value="Kinase-like_dom_sf"/>
</dbReference>
<feature type="domain" description="Protein kinase" evidence="2">
    <location>
        <begin position="20"/>
        <end position="187"/>
    </location>
</feature>
<dbReference type="OrthoDB" id="193931at2759"/>
<dbReference type="InterPro" id="IPR000719">
    <property type="entry name" value="Prot_kinase_dom"/>
</dbReference>
<evidence type="ECO:0000313" key="3">
    <source>
        <dbReference type="EMBL" id="OHT04166.1"/>
    </source>
</evidence>
<dbReference type="SUPFAM" id="SSF56112">
    <property type="entry name" value="Protein kinase-like (PK-like)"/>
    <property type="match status" value="1"/>
</dbReference>
<evidence type="ECO:0000256" key="1">
    <source>
        <dbReference type="PROSITE-ProRule" id="PRU10141"/>
    </source>
</evidence>